<dbReference type="AlphaFoldDB" id="A0A2S8GPE6"/>
<feature type="transmembrane region" description="Helical" evidence="1">
    <location>
        <begin position="151"/>
        <end position="173"/>
    </location>
</feature>
<protein>
    <submittedName>
        <fullName evidence="2">Uncharacterized protein</fullName>
    </submittedName>
</protein>
<comment type="caution">
    <text evidence="2">The sequence shown here is derived from an EMBL/GenBank/DDBJ whole genome shotgun (WGS) entry which is preliminary data.</text>
</comment>
<feature type="transmembrane region" description="Helical" evidence="1">
    <location>
        <begin position="18"/>
        <end position="37"/>
    </location>
</feature>
<dbReference type="RefSeq" id="WP_105335288.1">
    <property type="nucleotide sequence ID" value="NZ_PUHZ01000010.1"/>
</dbReference>
<feature type="transmembrane region" description="Helical" evidence="1">
    <location>
        <begin position="213"/>
        <end position="235"/>
    </location>
</feature>
<evidence type="ECO:0000256" key="1">
    <source>
        <dbReference type="SAM" id="Phobius"/>
    </source>
</evidence>
<feature type="transmembrane region" description="Helical" evidence="1">
    <location>
        <begin position="85"/>
        <end position="103"/>
    </location>
</feature>
<dbReference type="EMBL" id="PUHZ01000010">
    <property type="protein sequence ID" value="PQO46316.1"/>
    <property type="molecule type" value="Genomic_DNA"/>
</dbReference>
<name>A0A2S8GPE6_9BACT</name>
<keyword evidence="1" id="KW-1133">Transmembrane helix</keyword>
<proteinExistence type="predicted"/>
<feature type="transmembrane region" description="Helical" evidence="1">
    <location>
        <begin position="180"/>
        <end position="201"/>
    </location>
</feature>
<sequence>MENSQVEPTPIRLSLWDLFVWTTLAALACTLWTIHNAAAGSFQVNAQQVIFFLTAAFAFATTGSALFLFARRWYRGMPTDFQPGHWLLCLTGTIMIYHGLAILGRSTIMRIAMITSRSYTDVYLNIGQDVGFLLVCLLTGFLLPVRPTWRWVMLMPCLMSLTWIAVWSMVIGLDYYAFWYVVRIEIVLVVLGLFILLSIAVWDQATTRDRRDWLHWLGVATLVILNSPPILIRVYEALFR</sequence>
<organism evidence="2 3">
    <name type="scientific">Blastopirellula marina</name>
    <dbReference type="NCBI Taxonomy" id="124"/>
    <lineage>
        <taxon>Bacteria</taxon>
        <taxon>Pseudomonadati</taxon>
        <taxon>Planctomycetota</taxon>
        <taxon>Planctomycetia</taxon>
        <taxon>Pirellulales</taxon>
        <taxon>Pirellulaceae</taxon>
        <taxon>Blastopirellula</taxon>
    </lineage>
</organism>
<evidence type="ECO:0000313" key="2">
    <source>
        <dbReference type="EMBL" id="PQO46316.1"/>
    </source>
</evidence>
<keyword evidence="1" id="KW-0472">Membrane</keyword>
<keyword evidence="1" id="KW-0812">Transmembrane</keyword>
<dbReference type="Proteomes" id="UP000237819">
    <property type="component" value="Unassembled WGS sequence"/>
</dbReference>
<gene>
    <name evidence="2" type="ORF">C5Y93_10045</name>
</gene>
<evidence type="ECO:0000313" key="3">
    <source>
        <dbReference type="Proteomes" id="UP000237819"/>
    </source>
</evidence>
<feature type="transmembrane region" description="Helical" evidence="1">
    <location>
        <begin position="123"/>
        <end position="145"/>
    </location>
</feature>
<feature type="transmembrane region" description="Helical" evidence="1">
    <location>
        <begin position="49"/>
        <end position="70"/>
    </location>
</feature>
<reference evidence="2 3" key="1">
    <citation type="submission" date="2018-02" db="EMBL/GenBank/DDBJ databases">
        <title>Comparative genomes isolates from brazilian mangrove.</title>
        <authorList>
            <person name="Araujo J.E."/>
            <person name="Taketani R.G."/>
            <person name="Silva M.C.P."/>
            <person name="Loureco M.V."/>
            <person name="Andreote F.D."/>
        </authorList>
    </citation>
    <scope>NUCLEOTIDE SEQUENCE [LARGE SCALE GENOMIC DNA]</scope>
    <source>
        <strain evidence="2 3">Nap-Phe MGV</strain>
    </source>
</reference>
<dbReference type="OrthoDB" id="291310at2"/>
<accession>A0A2S8GPE6</accession>